<dbReference type="InterPro" id="IPR036388">
    <property type="entry name" value="WH-like_DNA-bd_sf"/>
</dbReference>
<evidence type="ECO:0008006" key="2">
    <source>
        <dbReference type="Google" id="ProtNLM"/>
    </source>
</evidence>
<accession>A0A6J5LCA9</accession>
<proteinExistence type="predicted"/>
<protein>
    <recommendedName>
        <fullName evidence="2">RNA polymerase sigma-70 region 4 domain-containing protein</fullName>
    </recommendedName>
</protein>
<dbReference type="EMBL" id="LR796259">
    <property type="protein sequence ID" value="CAB4132218.1"/>
    <property type="molecule type" value="Genomic_DNA"/>
</dbReference>
<dbReference type="InterPro" id="IPR013324">
    <property type="entry name" value="RNA_pol_sigma_r3/r4-like"/>
</dbReference>
<dbReference type="Gene3D" id="1.10.10.10">
    <property type="entry name" value="Winged helix-like DNA-binding domain superfamily/Winged helix DNA-binding domain"/>
    <property type="match status" value="1"/>
</dbReference>
<gene>
    <name evidence="1" type="ORF">UFOVP139_33</name>
</gene>
<dbReference type="SUPFAM" id="SSF88659">
    <property type="entry name" value="Sigma3 and sigma4 domains of RNA polymerase sigma factors"/>
    <property type="match status" value="1"/>
</dbReference>
<evidence type="ECO:0000313" key="1">
    <source>
        <dbReference type="EMBL" id="CAB4132218.1"/>
    </source>
</evidence>
<name>A0A6J5LCA9_9CAUD</name>
<organism evidence="1">
    <name type="scientific">uncultured Caudovirales phage</name>
    <dbReference type="NCBI Taxonomy" id="2100421"/>
    <lineage>
        <taxon>Viruses</taxon>
        <taxon>Duplodnaviria</taxon>
        <taxon>Heunggongvirae</taxon>
        <taxon>Uroviricota</taxon>
        <taxon>Caudoviricetes</taxon>
        <taxon>Peduoviridae</taxon>
        <taxon>Maltschvirus</taxon>
        <taxon>Maltschvirus maltsch</taxon>
    </lineage>
</organism>
<sequence length="62" mass="7293">MNLEDLDDEPESTPREVYHSTYDEIAKELGVSRVRAGQILENAFKSFRRELFKRGFDKEDLT</sequence>
<reference evidence="1" key="1">
    <citation type="submission" date="2020-04" db="EMBL/GenBank/DDBJ databases">
        <authorList>
            <person name="Chiriac C."/>
            <person name="Salcher M."/>
            <person name="Ghai R."/>
            <person name="Kavagutti S V."/>
        </authorList>
    </citation>
    <scope>NUCLEOTIDE SEQUENCE</scope>
</reference>